<dbReference type="InterPro" id="IPR018517">
    <property type="entry name" value="tRNA_hU_synthase_CS"/>
</dbReference>
<dbReference type="InterPro" id="IPR001269">
    <property type="entry name" value="DUS_fam"/>
</dbReference>
<evidence type="ECO:0000256" key="1">
    <source>
        <dbReference type="ARBA" id="ARBA00001917"/>
    </source>
</evidence>
<sequence length="356" mass="39522">MVKIGNIQLGDFPLLLAPMEDVSDPPFRAVCKDKGADLMYSEFISSEGLIRDAIKSRQKLDIFPEERPVGIQIFGGDEEPMAMAAQIVEATNPDLLDINYGCPVKKVVCKGAGSGILKDIPKMIRLTAAVVKATKLPVTVKTRLGWDDDSKNIEEVAERLQDVGIQALTIHGRTRTQMYKGHADWTLIGKVKNNPRIHIPIFGNGDITTPEQVIAARAKYGIDGVMIGRAAIGYPWIFNEIKHFMATGKHLPPPSVQERVDVCKKHLRQSLAWKGDVVGILEMRRHYSNYLKGLPHIKEFRQQLVTCSTLAAVEEVLDTIAEHYKGHIIERDSPLPDNSNLPVNLDNEVADCNVYG</sequence>
<dbReference type="NCBIfam" id="TIGR00737">
    <property type="entry name" value="nifR3_yhdG"/>
    <property type="match status" value="1"/>
</dbReference>
<dbReference type="EMBL" id="CP140154">
    <property type="protein sequence ID" value="WQG87493.1"/>
    <property type="molecule type" value="Genomic_DNA"/>
</dbReference>
<comment type="catalytic activity">
    <reaction evidence="11">
        <text>a 5,6-dihydrouridine in tRNA + NAD(+) = a uridine in tRNA + NADH + H(+)</text>
        <dbReference type="Rhea" id="RHEA:54452"/>
        <dbReference type="Rhea" id="RHEA-COMP:13339"/>
        <dbReference type="Rhea" id="RHEA-COMP:13887"/>
        <dbReference type="ChEBI" id="CHEBI:15378"/>
        <dbReference type="ChEBI" id="CHEBI:57540"/>
        <dbReference type="ChEBI" id="CHEBI:57945"/>
        <dbReference type="ChEBI" id="CHEBI:65315"/>
        <dbReference type="ChEBI" id="CHEBI:74443"/>
    </reaction>
</comment>
<comment type="catalytic activity">
    <reaction evidence="10">
        <text>a 5,6-dihydrouridine in tRNA + NADP(+) = a uridine in tRNA + NADPH + H(+)</text>
        <dbReference type="Rhea" id="RHEA:23624"/>
        <dbReference type="Rhea" id="RHEA-COMP:13339"/>
        <dbReference type="Rhea" id="RHEA-COMP:13887"/>
        <dbReference type="ChEBI" id="CHEBI:15378"/>
        <dbReference type="ChEBI" id="CHEBI:57783"/>
        <dbReference type="ChEBI" id="CHEBI:58349"/>
        <dbReference type="ChEBI" id="CHEBI:65315"/>
        <dbReference type="ChEBI" id="CHEBI:74443"/>
    </reaction>
</comment>
<dbReference type="Proteomes" id="UP000183788">
    <property type="component" value="Unassembled WGS sequence"/>
</dbReference>
<evidence type="ECO:0000313" key="19">
    <source>
        <dbReference type="Proteomes" id="UP001326715"/>
    </source>
</evidence>
<feature type="binding site" evidence="14">
    <location>
        <position position="141"/>
    </location>
    <ligand>
        <name>FMN</name>
        <dbReference type="ChEBI" id="CHEBI:58210"/>
    </ligand>
</feature>
<comment type="similarity">
    <text evidence="12">Belongs to the dus family.</text>
</comment>
<dbReference type="OrthoDB" id="9764501at2"/>
<keyword evidence="14" id="KW-0547">Nucleotide-binding</keyword>
<dbReference type="Gene3D" id="3.20.20.70">
    <property type="entry name" value="Aldolase class I"/>
    <property type="match status" value="1"/>
</dbReference>
<dbReference type="InterPro" id="IPR024036">
    <property type="entry name" value="tRNA-dHydroUridine_Synthase_C"/>
</dbReference>
<evidence type="ECO:0000256" key="3">
    <source>
        <dbReference type="ARBA" id="ARBA00022555"/>
    </source>
</evidence>
<dbReference type="GO" id="GO:0017150">
    <property type="term" value="F:tRNA dihydrouridine synthase activity"/>
    <property type="evidence" value="ECO:0007669"/>
    <property type="project" value="InterPro"/>
</dbReference>
<evidence type="ECO:0000256" key="12">
    <source>
        <dbReference type="PIRNR" id="PIRNR006621"/>
    </source>
</evidence>
<feature type="binding site" evidence="14">
    <location>
        <position position="171"/>
    </location>
    <ligand>
        <name>FMN</name>
        <dbReference type="ChEBI" id="CHEBI:58210"/>
    </ligand>
</feature>
<evidence type="ECO:0000256" key="10">
    <source>
        <dbReference type="ARBA" id="ARBA00048205"/>
    </source>
</evidence>
<dbReference type="Pfam" id="PF01207">
    <property type="entry name" value="Dus"/>
    <property type="match status" value="1"/>
</dbReference>
<dbReference type="EMBL" id="FPIZ01000004">
    <property type="protein sequence ID" value="SFW41220.1"/>
    <property type="molecule type" value="Genomic_DNA"/>
</dbReference>
<dbReference type="GO" id="GO:0000049">
    <property type="term" value="F:tRNA binding"/>
    <property type="evidence" value="ECO:0007669"/>
    <property type="project" value="UniProtKB-KW"/>
</dbReference>
<dbReference type="RefSeq" id="WP_072358835.1">
    <property type="nucleotide sequence ID" value="NZ_CBHWAX010000029.1"/>
</dbReference>
<dbReference type="EC" id="1.3.1.-" evidence="12"/>
<organism evidence="16 18">
    <name type="scientific">Chitinophaga sancti</name>
    <dbReference type="NCBI Taxonomy" id="1004"/>
    <lineage>
        <taxon>Bacteria</taxon>
        <taxon>Pseudomonadati</taxon>
        <taxon>Bacteroidota</taxon>
        <taxon>Chitinophagia</taxon>
        <taxon>Chitinophagales</taxon>
        <taxon>Chitinophagaceae</taxon>
        <taxon>Chitinophaga</taxon>
    </lineage>
</organism>
<feature type="binding site" evidence="14">
    <location>
        <position position="72"/>
    </location>
    <ligand>
        <name>FMN</name>
        <dbReference type="ChEBI" id="CHEBI:58210"/>
    </ligand>
</feature>
<name>A0A1K1P0X8_9BACT</name>
<dbReference type="GO" id="GO:0050660">
    <property type="term" value="F:flavin adenine dinucleotide binding"/>
    <property type="evidence" value="ECO:0007669"/>
    <property type="project" value="InterPro"/>
</dbReference>
<keyword evidence="6 12" id="KW-0819">tRNA processing</keyword>
<evidence type="ECO:0000256" key="11">
    <source>
        <dbReference type="ARBA" id="ARBA00048802"/>
    </source>
</evidence>
<protein>
    <recommendedName>
        <fullName evidence="12">tRNA-dihydrouridine synthase</fullName>
        <ecNumber evidence="12">1.3.1.-</ecNumber>
    </recommendedName>
</protein>
<dbReference type="PROSITE" id="PS01136">
    <property type="entry name" value="UPF0034"/>
    <property type="match status" value="1"/>
</dbReference>
<keyword evidence="9 12" id="KW-0560">Oxidoreductase</keyword>
<keyword evidence="19" id="KW-1185">Reference proteome</keyword>
<dbReference type="PANTHER" id="PTHR45846:SF1">
    <property type="entry name" value="TRNA-DIHYDROURIDINE(47) SYNTHASE [NAD(P)(+)]-LIKE"/>
    <property type="match status" value="1"/>
</dbReference>
<evidence type="ECO:0000259" key="15">
    <source>
        <dbReference type="Pfam" id="PF01207"/>
    </source>
</evidence>
<evidence type="ECO:0000256" key="5">
    <source>
        <dbReference type="ARBA" id="ARBA00022643"/>
    </source>
</evidence>
<comment type="cofactor">
    <cofactor evidence="1 12 14">
        <name>FMN</name>
        <dbReference type="ChEBI" id="CHEBI:58210"/>
    </cofactor>
</comment>
<keyword evidence="8" id="KW-0694">RNA-binding</keyword>
<dbReference type="CDD" id="cd02801">
    <property type="entry name" value="DUS_like_FMN"/>
    <property type="match status" value="1"/>
</dbReference>
<dbReference type="AlphaFoldDB" id="A0A1K1P0X8"/>
<evidence type="ECO:0000256" key="13">
    <source>
        <dbReference type="PIRSR" id="PIRSR006621-1"/>
    </source>
</evidence>
<evidence type="ECO:0000256" key="8">
    <source>
        <dbReference type="ARBA" id="ARBA00022884"/>
    </source>
</evidence>
<feature type="domain" description="DUS-like FMN-binding" evidence="15">
    <location>
        <begin position="15"/>
        <end position="320"/>
    </location>
</feature>
<dbReference type="InterPro" id="IPR013785">
    <property type="entry name" value="Aldolase_TIM"/>
</dbReference>
<evidence type="ECO:0000313" key="17">
    <source>
        <dbReference type="EMBL" id="WQG87493.1"/>
    </source>
</evidence>
<evidence type="ECO:0000313" key="18">
    <source>
        <dbReference type="Proteomes" id="UP000183788"/>
    </source>
</evidence>
<evidence type="ECO:0000256" key="9">
    <source>
        <dbReference type="ARBA" id="ARBA00023002"/>
    </source>
</evidence>
<dbReference type="Gene3D" id="1.10.1200.80">
    <property type="entry name" value="Putative flavin oxidoreducatase, domain 2"/>
    <property type="match status" value="1"/>
</dbReference>
<dbReference type="PIRSF" id="PIRSF006621">
    <property type="entry name" value="Dus"/>
    <property type="match status" value="1"/>
</dbReference>
<keyword evidence="7" id="KW-0521">NADP</keyword>
<dbReference type="SUPFAM" id="SSF51395">
    <property type="entry name" value="FMN-linked oxidoreductases"/>
    <property type="match status" value="1"/>
</dbReference>
<evidence type="ECO:0000256" key="2">
    <source>
        <dbReference type="ARBA" id="ARBA00002790"/>
    </source>
</evidence>
<keyword evidence="3" id="KW-0820">tRNA-binding</keyword>
<reference evidence="16 18" key="1">
    <citation type="submission" date="2016-11" db="EMBL/GenBank/DDBJ databases">
        <authorList>
            <person name="Jaros S."/>
            <person name="Januszkiewicz K."/>
            <person name="Wedrychowicz H."/>
        </authorList>
    </citation>
    <scope>NUCLEOTIDE SEQUENCE [LARGE SCALE GENOMIC DNA]</scope>
    <source>
        <strain evidence="16 18">DSM 784</strain>
    </source>
</reference>
<evidence type="ECO:0000256" key="6">
    <source>
        <dbReference type="ARBA" id="ARBA00022694"/>
    </source>
</evidence>
<accession>A0A1K1P0X8</accession>
<gene>
    <name evidence="17" type="primary">dusB</name>
    <name evidence="16" type="ORF">SAMN05661012_01684</name>
    <name evidence="17" type="ORF">SR876_21435</name>
</gene>
<keyword evidence="4 12" id="KW-0285">Flavoprotein</keyword>
<keyword evidence="5 12" id="KW-0288">FMN</keyword>
<reference evidence="17 19" key="2">
    <citation type="submission" date="2023-11" db="EMBL/GenBank/DDBJ databases">
        <title>MicrobeMod: A computational toolkit for identifying prokaryotic methylation and restriction-modification with nanopore sequencing.</title>
        <authorList>
            <person name="Crits-Christoph A."/>
            <person name="Kang S.C."/>
            <person name="Lee H."/>
            <person name="Ostrov N."/>
        </authorList>
    </citation>
    <scope>NUCLEOTIDE SEQUENCE [LARGE SCALE GENOMIC DNA]</scope>
    <source>
        <strain evidence="17 19">ATCC 23090</strain>
    </source>
</reference>
<feature type="active site" description="Proton donor" evidence="13">
    <location>
        <position position="102"/>
    </location>
</feature>
<dbReference type="STRING" id="1004.SAMN05661012_01684"/>
<dbReference type="Proteomes" id="UP001326715">
    <property type="component" value="Chromosome"/>
</dbReference>
<dbReference type="InterPro" id="IPR035587">
    <property type="entry name" value="DUS-like_FMN-bd"/>
</dbReference>
<evidence type="ECO:0000256" key="14">
    <source>
        <dbReference type="PIRSR" id="PIRSR006621-2"/>
    </source>
</evidence>
<proteinExistence type="inferred from homology"/>
<evidence type="ECO:0000313" key="16">
    <source>
        <dbReference type="EMBL" id="SFW41220.1"/>
    </source>
</evidence>
<feature type="binding site" evidence="14">
    <location>
        <begin position="228"/>
        <end position="229"/>
    </location>
    <ligand>
        <name>FMN</name>
        <dbReference type="ChEBI" id="CHEBI:58210"/>
    </ligand>
</feature>
<evidence type="ECO:0000256" key="7">
    <source>
        <dbReference type="ARBA" id="ARBA00022857"/>
    </source>
</evidence>
<dbReference type="PANTHER" id="PTHR45846">
    <property type="entry name" value="TRNA-DIHYDROURIDINE(47) SYNTHASE [NAD(P)(+)]-LIKE"/>
    <property type="match status" value="1"/>
</dbReference>
<evidence type="ECO:0000256" key="4">
    <source>
        <dbReference type="ARBA" id="ARBA00022630"/>
    </source>
</evidence>
<comment type="function">
    <text evidence="2 12">Catalyzes the synthesis of 5,6-dihydrouridine (D), a modified base found in the D-loop of most tRNAs, via the reduction of the C5-C6 double bond in target uridines.</text>
</comment>
<dbReference type="InterPro" id="IPR004652">
    <property type="entry name" value="DusB-like"/>
</dbReference>